<dbReference type="EMBL" id="CAEZYQ010000021">
    <property type="protein sequence ID" value="CAB4757782.1"/>
    <property type="molecule type" value="Genomic_DNA"/>
</dbReference>
<sequence>MTYDLQRLGPLGFQDAAAALVVAQFGAVVRRLGRGKDGGRDMEARGVVVWSGTSEKPGEAWDGYTVFQVKHRERPVGTKADAQWLWDQIRDELNEWANPDSNRIQVPKYLVFVSNVRLSPDPTSGGLAYVEEKIAGFFAELNDRNLDVGPGRIERQTRRQRLQQLKKWRVVDGNEIDSWFDIHDSVRRAYDGFLTTGDVLADLVALRADLPAKDLEPALQLHARNSLVRDRNVYFDEAGGDGGGVPLDRIAVDLPVRVRSTNEPARAMQYVLDRGEHALKPSIATLPKPRHIVLTGAPGNGKTTITRFLVQAYRAAMLANANNLGDDHRDVIRGSEEKLRLLKRQLPSHRRWAARVDLAEFAKRFVTGGRQSLLAWIAEDLTAQGYTRKLEPWLLKEWMNTWPWFVALDGLDEVSEPAVRKWVIAAVNEFVADAEADDSDVFVLVTTRPTGYVDEMSAEQFDRIDLTDLQTAEALAYGHLVTEIRLRNDLARVARVDGILKEAASNDALRHLLRTPLQVQIMSIIAEGAGPFDPDRFSLFWRYYDVVARREQTKENTRFAELLREHAPQVLDLHERVGLELQRRSESADGGTAFMSEDDLSGIAWHVLADEGYSPSGKDAQLLERIVRAATHRLVLLVPRGDGYGFDVRSLQELMAARRITTGELENVLDRLRALAPSPHWRNTWLFAAGRLFAEPQAHQHDALLELVANLDDGVADRLSSIAPVGPYLAWDMLDDGMAASRPRRLKQLMELAMKVVDYPAPQAIPDLVPLVMRLSEVDDDLRCQVRDHLREALGGDTSSRTNADTLQAHIRDAAKQTATSPDVRMLAEAKRVQGRSVTPDPPSDWQQFDDVITGLASDAVHEIVSQAAAAVRAVATRAVTAEEREHLEAAALDPEACELLDVALATVARTEPEVVRLCFEVARTTAARRQLAAELEPRLAVSNREL</sequence>
<dbReference type="AlphaFoldDB" id="A0A6J6UD80"/>
<name>A0A6J6UD80_9ZZZZ</name>
<proteinExistence type="predicted"/>
<dbReference type="SUPFAM" id="SSF52540">
    <property type="entry name" value="P-loop containing nucleoside triphosphate hydrolases"/>
    <property type="match status" value="1"/>
</dbReference>
<organism evidence="1">
    <name type="scientific">freshwater metagenome</name>
    <dbReference type="NCBI Taxonomy" id="449393"/>
    <lineage>
        <taxon>unclassified sequences</taxon>
        <taxon>metagenomes</taxon>
        <taxon>ecological metagenomes</taxon>
    </lineage>
</organism>
<evidence type="ECO:0000313" key="1">
    <source>
        <dbReference type="EMBL" id="CAB4757782.1"/>
    </source>
</evidence>
<dbReference type="InterPro" id="IPR027417">
    <property type="entry name" value="P-loop_NTPase"/>
</dbReference>
<accession>A0A6J6UD80</accession>
<reference evidence="1" key="1">
    <citation type="submission" date="2020-05" db="EMBL/GenBank/DDBJ databases">
        <authorList>
            <person name="Chiriac C."/>
            <person name="Salcher M."/>
            <person name="Ghai R."/>
            <person name="Kavagutti S V."/>
        </authorList>
    </citation>
    <scope>NUCLEOTIDE SEQUENCE</scope>
</reference>
<dbReference type="Gene3D" id="3.40.50.300">
    <property type="entry name" value="P-loop containing nucleotide triphosphate hydrolases"/>
    <property type="match status" value="1"/>
</dbReference>
<protein>
    <submittedName>
        <fullName evidence="1">Unannotated protein</fullName>
    </submittedName>
</protein>
<gene>
    <name evidence="1" type="ORF">UFOPK2761_02421</name>
</gene>